<reference evidence="2" key="1">
    <citation type="journal article" date="2014" name="Front. Microbiol.">
        <title>High frequency of phylogenetically diverse reductive dehalogenase-homologous genes in deep subseafloor sedimentary metagenomes.</title>
        <authorList>
            <person name="Kawai M."/>
            <person name="Futagami T."/>
            <person name="Toyoda A."/>
            <person name="Takaki Y."/>
            <person name="Nishi S."/>
            <person name="Hori S."/>
            <person name="Arai W."/>
            <person name="Tsubouchi T."/>
            <person name="Morono Y."/>
            <person name="Uchiyama I."/>
            <person name="Ito T."/>
            <person name="Fujiyama A."/>
            <person name="Inagaki F."/>
            <person name="Takami H."/>
        </authorList>
    </citation>
    <scope>NUCLEOTIDE SEQUENCE</scope>
    <source>
        <strain evidence="2">Expedition CK06-06</strain>
    </source>
</reference>
<dbReference type="AlphaFoldDB" id="X1AL19"/>
<keyword evidence="1" id="KW-0472">Membrane</keyword>
<dbReference type="CDD" id="cd16377">
    <property type="entry name" value="23S_rRNA_IVP_like"/>
    <property type="match status" value="1"/>
</dbReference>
<dbReference type="SUPFAM" id="SSF158446">
    <property type="entry name" value="IVS-encoded protein-like"/>
    <property type="match status" value="1"/>
</dbReference>
<gene>
    <name evidence="2" type="ORF">S01H4_08515</name>
</gene>
<dbReference type="NCBIfam" id="NF008912">
    <property type="entry name" value="PRK12275.1-6"/>
    <property type="match status" value="1"/>
</dbReference>
<dbReference type="Pfam" id="PF05635">
    <property type="entry name" value="23S_rRNA_IVP"/>
    <property type="match status" value="1"/>
</dbReference>
<dbReference type="PANTHER" id="PTHR38471">
    <property type="entry name" value="FOUR HELIX BUNDLE PROTEIN"/>
    <property type="match status" value="1"/>
</dbReference>
<evidence type="ECO:0008006" key="3">
    <source>
        <dbReference type="Google" id="ProtNLM"/>
    </source>
</evidence>
<dbReference type="InterPro" id="IPR036583">
    <property type="entry name" value="23S_rRNA_IVS_sf"/>
</dbReference>
<evidence type="ECO:0000313" key="2">
    <source>
        <dbReference type="EMBL" id="GAG70222.1"/>
    </source>
</evidence>
<accession>X1AL19</accession>
<keyword evidence="1" id="KW-0812">Transmembrane</keyword>
<feature type="transmembrane region" description="Helical" evidence="1">
    <location>
        <begin position="67"/>
        <end position="90"/>
    </location>
</feature>
<dbReference type="NCBIfam" id="TIGR02436">
    <property type="entry name" value="four helix bundle protein"/>
    <property type="match status" value="1"/>
</dbReference>
<dbReference type="PANTHER" id="PTHR38471:SF2">
    <property type="entry name" value="FOUR HELIX BUNDLE PROTEIN"/>
    <property type="match status" value="1"/>
</dbReference>
<dbReference type="InterPro" id="IPR012657">
    <property type="entry name" value="23S_rRNA-intervening_sequence"/>
</dbReference>
<organism evidence="2">
    <name type="scientific">marine sediment metagenome</name>
    <dbReference type="NCBI Taxonomy" id="412755"/>
    <lineage>
        <taxon>unclassified sequences</taxon>
        <taxon>metagenomes</taxon>
        <taxon>ecological metagenomes</taxon>
    </lineage>
</organism>
<dbReference type="EMBL" id="BART01002931">
    <property type="protein sequence ID" value="GAG70222.1"/>
    <property type="molecule type" value="Genomic_DNA"/>
</dbReference>
<protein>
    <recommendedName>
        <fullName evidence="3">Four helix bundle protein</fullName>
    </recommendedName>
</protein>
<evidence type="ECO:0000256" key="1">
    <source>
        <dbReference type="SAM" id="Phobius"/>
    </source>
</evidence>
<keyword evidence="1" id="KW-1133">Transmembrane helix</keyword>
<comment type="caution">
    <text evidence="2">The sequence shown here is derived from an EMBL/GenBank/DDBJ whole genome shotgun (WGS) entry which is preliminary data.</text>
</comment>
<proteinExistence type="predicted"/>
<sequence>MKIKSYKDLNIWKRSIKVVEDIYKITKNFPKEEIYGLTSQLRRSAISIPSNIAEGFARFSNKEYKQFLFISLGSCAELSTQIIIALRLGYLESKKADQFLNEIDEISKMTMSLIKKLNTN</sequence>
<name>X1AL19_9ZZZZ</name>
<dbReference type="NCBIfam" id="NF008911">
    <property type="entry name" value="PRK12275.1-2"/>
    <property type="match status" value="1"/>
</dbReference>
<dbReference type="Gene3D" id="1.20.1440.60">
    <property type="entry name" value="23S rRNA-intervening sequence"/>
    <property type="match status" value="1"/>
</dbReference>